<dbReference type="Pfam" id="PF13180">
    <property type="entry name" value="PDZ_2"/>
    <property type="match status" value="1"/>
</dbReference>
<dbReference type="SUPFAM" id="SSF55486">
    <property type="entry name" value="Metalloproteases ('zincins'), catalytic domain"/>
    <property type="match status" value="1"/>
</dbReference>
<accession>A0A654KGX2</accession>
<dbReference type="InterPro" id="IPR027268">
    <property type="entry name" value="Peptidase_M4/M1_CTD_sf"/>
</dbReference>
<dbReference type="SUPFAM" id="SSF50156">
    <property type="entry name" value="PDZ domain-like"/>
    <property type="match status" value="1"/>
</dbReference>
<evidence type="ECO:0000259" key="2">
    <source>
        <dbReference type="Pfam" id="PF13180"/>
    </source>
</evidence>
<dbReference type="Pfam" id="PF17899">
    <property type="entry name" value="Peptidase_M61_N"/>
    <property type="match status" value="1"/>
</dbReference>
<dbReference type="EMBL" id="CP002456">
    <property type="protein sequence ID" value="ADU91687.1"/>
    <property type="molecule type" value="Genomic_DNA"/>
</dbReference>
<dbReference type="InterPro" id="IPR007963">
    <property type="entry name" value="Peptidase_M61_catalytic"/>
</dbReference>
<feature type="domain" description="Peptidase M61 N-terminal" evidence="3">
    <location>
        <begin position="8"/>
        <end position="170"/>
    </location>
</feature>
<dbReference type="InterPro" id="IPR024191">
    <property type="entry name" value="Peptidase_M61"/>
</dbReference>
<reference evidence="4 5" key="1">
    <citation type="journal article" date="2011" name="J. Bacteriol.">
        <title>Genome sequence of Taylorella equigenitalis MCE9, the causative agent of contagious equine metritis.</title>
        <authorList>
            <person name="Hebert L."/>
            <person name="Moumen B."/>
            <person name="Duquesne F."/>
            <person name="Breuil M.F."/>
            <person name="Laugier C."/>
            <person name="Batto J.M."/>
            <person name="Renault P."/>
            <person name="Petry S."/>
        </authorList>
    </citation>
    <scope>NUCLEOTIDE SEQUENCE [LARGE SCALE GENOMIC DNA]</scope>
    <source>
        <strain evidence="4 5">MCE9</strain>
    </source>
</reference>
<dbReference type="Pfam" id="PF05299">
    <property type="entry name" value="Peptidase_M61"/>
    <property type="match status" value="1"/>
</dbReference>
<evidence type="ECO:0000313" key="5">
    <source>
        <dbReference type="Proteomes" id="UP000007472"/>
    </source>
</evidence>
<dbReference type="Gene3D" id="1.10.390.10">
    <property type="entry name" value="Neutral Protease Domain 2"/>
    <property type="match status" value="1"/>
</dbReference>
<keyword evidence="4" id="KW-0378">Hydrolase</keyword>
<dbReference type="GO" id="GO:0006508">
    <property type="term" value="P:proteolysis"/>
    <property type="evidence" value="ECO:0007669"/>
    <property type="project" value="UniProtKB-KW"/>
</dbReference>
<dbReference type="Gene3D" id="2.60.40.3650">
    <property type="match status" value="1"/>
</dbReference>
<dbReference type="PIRSF" id="PIRSF016493">
    <property type="entry name" value="Glycyl_aminpptds"/>
    <property type="match status" value="1"/>
</dbReference>
<dbReference type="GO" id="GO:0008233">
    <property type="term" value="F:peptidase activity"/>
    <property type="evidence" value="ECO:0007669"/>
    <property type="project" value="UniProtKB-KW"/>
</dbReference>
<dbReference type="InterPro" id="IPR040756">
    <property type="entry name" value="Peptidase_M61_N"/>
</dbReference>
<organism evidence="4 5">
    <name type="scientific">Taylorella equigenitalis (strain MCE9)</name>
    <dbReference type="NCBI Taxonomy" id="937774"/>
    <lineage>
        <taxon>Bacteria</taxon>
        <taxon>Pseudomonadati</taxon>
        <taxon>Pseudomonadota</taxon>
        <taxon>Betaproteobacteria</taxon>
        <taxon>Burkholderiales</taxon>
        <taxon>Alcaligenaceae</taxon>
        <taxon>Taylorella</taxon>
    </lineage>
</organism>
<evidence type="ECO:0000313" key="4">
    <source>
        <dbReference type="EMBL" id="ADU91687.1"/>
    </source>
</evidence>
<evidence type="ECO:0000259" key="3">
    <source>
        <dbReference type="Pfam" id="PF17899"/>
    </source>
</evidence>
<sequence length="598" mass="67825">MISEVFFNVRPHKLSEHLLSVEMSFTNNSDDEKLELYFPQWIPGSYMIRDFSKNIIDLQINGKPLTPHSYEVIAPRGQTVTITYLIYAYDLSVRAAHVDDTHAFFNGTSLFFAIKNSEYVPHNLNITDFPSDWKIYTSLRKANDSQENSFGEYIATDYFELVDCPVEIGKPQTVSFTAHGVEHMLVFTGALPNIDLDRIAHDAQKICETEIAFFDPITKRAPFLDTAQKYHFLVLVTENSYGGLEHRSSTALICSRADLPTVHGFEMDDGYVRFLGLVSHEYFHTWLVKRIVPAEHKYLQLDGMRPIDTLWIFEGFTSYYDDLTLAMSKLIDPEKYLELISKTYNAVFGVEGHKHQSIAQSSYEAWTKYYKQDENSPNSISSYYAKGALVAFCIDMFLRARGHSLAEVLQFIWKKLGENFYSKAPDERGGILAIDNVSSGNDINIIDLIEEAVGIRMYDEIKQWAYGKEALPLEELLEGVNLKLESNQSESKNNATLNAKLKQENGRLIFSNVYSGGAAANAGISAKDELIAIDKVKAKTEKLEVLLKGYKAQDRVSIDVFRGDVLKTYDVVLNQQDDEKKISLSGVSPNFFDQILSE</sequence>
<feature type="domain" description="PDZ" evidence="2">
    <location>
        <begin position="500"/>
        <end position="571"/>
    </location>
</feature>
<name>A0A654KGX2_TAYEM</name>
<protein>
    <submittedName>
        <fullName evidence="4">Protease, putative</fullName>
    </submittedName>
</protein>
<dbReference type="Gene3D" id="2.30.42.10">
    <property type="match status" value="1"/>
</dbReference>
<dbReference type="AlphaFoldDB" id="A0A654KGX2"/>
<dbReference type="InterPro" id="IPR001478">
    <property type="entry name" value="PDZ"/>
</dbReference>
<dbReference type="KEGG" id="teq:TEQUI_0749"/>
<keyword evidence="4" id="KW-0645">Protease</keyword>
<dbReference type="Proteomes" id="UP000007472">
    <property type="component" value="Chromosome"/>
</dbReference>
<feature type="domain" description="Peptidase M61 catalytic" evidence="1">
    <location>
        <begin position="274"/>
        <end position="390"/>
    </location>
</feature>
<proteinExistence type="predicted"/>
<dbReference type="InterPro" id="IPR036034">
    <property type="entry name" value="PDZ_sf"/>
</dbReference>
<gene>
    <name evidence="4" type="ordered locus">TEQUI_0749</name>
</gene>
<evidence type="ECO:0000259" key="1">
    <source>
        <dbReference type="Pfam" id="PF05299"/>
    </source>
</evidence>